<name>A0A8K1LN72_9PASS</name>
<accession>A0A8K1LN72</accession>
<keyword evidence="1" id="KW-1133">Transmembrane helix</keyword>
<dbReference type="EMBL" id="SWJQ01000172">
    <property type="protein sequence ID" value="TRZ19801.1"/>
    <property type="molecule type" value="Genomic_DNA"/>
</dbReference>
<evidence type="ECO:0000256" key="1">
    <source>
        <dbReference type="SAM" id="Phobius"/>
    </source>
</evidence>
<evidence type="ECO:0000313" key="3">
    <source>
        <dbReference type="Proteomes" id="UP000796761"/>
    </source>
</evidence>
<protein>
    <submittedName>
        <fullName evidence="2">Uncharacterized protein</fullName>
    </submittedName>
</protein>
<comment type="caution">
    <text evidence="2">The sequence shown here is derived from an EMBL/GenBank/DDBJ whole genome shotgun (WGS) entry which is preliminary data.</text>
</comment>
<keyword evidence="1" id="KW-0472">Membrane</keyword>
<reference evidence="2" key="1">
    <citation type="submission" date="2019-04" db="EMBL/GenBank/DDBJ databases">
        <title>Genome assembly of Zosterops borbonicus 15179.</title>
        <authorList>
            <person name="Leroy T."/>
            <person name="Anselmetti Y."/>
            <person name="Tilak M.-K."/>
            <person name="Nabholz B."/>
        </authorList>
    </citation>
    <scope>NUCLEOTIDE SEQUENCE</scope>
    <source>
        <strain evidence="2">HGM_15179</strain>
        <tissue evidence="2">Muscle</tissue>
    </source>
</reference>
<proteinExistence type="predicted"/>
<feature type="transmembrane region" description="Helical" evidence="1">
    <location>
        <begin position="6"/>
        <end position="25"/>
    </location>
</feature>
<evidence type="ECO:0000313" key="2">
    <source>
        <dbReference type="EMBL" id="TRZ19801.1"/>
    </source>
</evidence>
<keyword evidence="3" id="KW-1185">Reference proteome</keyword>
<dbReference type="Proteomes" id="UP000796761">
    <property type="component" value="Unassembled WGS sequence"/>
</dbReference>
<keyword evidence="1" id="KW-0812">Transmembrane</keyword>
<gene>
    <name evidence="2" type="ORF">HGM15179_007293</name>
</gene>
<organism evidence="2 3">
    <name type="scientific">Zosterops borbonicus</name>
    <dbReference type="NCBI Taxonomy" id="364589"/>
    <lineage>
        <taxon>Eukaryota</taxon>
        <taxon>Metazoa</taxon>
        <taxon>Chordata</taxon>
        <taxon>Craniata</taxon>
        <taxon>Vertebrata</taxon>
        <taxon>Euteleostomi</taxon>
        <taxon>Archelosauria</taxon>
        <taxon>Archosauria</taxon>
        <taxon>Dinosauria</taxon>
        <taxon>Saurischia</taxon>
        <taxon>Theropoda</taxon>
        <taxon>Coelurosauria</taxon>
        <taxon>Aves</taxon>
        <taxon>Neognathae</taxon>
        <taxon>Neoaves</taxon>
        <taxon>Telluraves</taxon>
        <taxon>Australaves</taxon>
        <taxon>Passeriformes</taxon>
        <taxon>Sylvioidea</taxon>
        <taxon>Zosteropidae</taxon>
        <taxon>Zosterops</taxon>
    </lineage>
</organism>
<sequence length="103" mass="11499">MPVRLQSLVLLLLVMVMVVMVMVMVPPMMLAGKHALLIGVSRYYARGRRRRQIRVGHVVRSSMQGKRRLGERVQALRSGMGAAQAAKECVIHCMQVSGSSRRV</sequence>
<dbReference type="AlphaFoldDB" id="A0A8K1LN72"/>